<dbReference type="Gene3D" id="3.40.50.720">
    <property type="entry name" value="NAD(P)-binding Rossmann-like Domain"/>
    <property type="match status" value="1"/>
</dbReference>
<evidence type="ECO:0000313" key="14">
    <source>
        <dbReference type="EMBL" id="AOJ05454.1"/>
    </source>
</evidence>
<evidence type="ECO:0000256" key="11">
    <source>
        <dbReference type="ARBA" id="ARBA00075328"/>
    </source>
</evidence>
<proteinExistence type="inferred from homology"/>
<evidence type="ECO:0000256" key="1">
    <source>
        <dbReference type="ARBA" id="ARBA00009919"/>
    </source>
</evidence>
<dbReference type="InterPro" id="IPR036873">
    <property type="entry name" value="Rhodanese-like_dom_sf"/>
</dbReference>
<dbReference type="FunFam" id="3.40.50.720:FF:000033">
    <property type="entry name" value="Adenylyltransferase and sulfurtransferase MOCS3"/>
    <property type="match status" value="1"/>
</dbReference>
<protein>
    <recommendedName>
        <fullName evidence="9">Molybdopterin-synthase adenylyltransferase</fullName>
        <ecNumber evidence="8">2.7.7.80</ecNumber>
    </recommendedName>
    <alternativeName>
        <fullName evidence="12">MoaD protein adenylase</fullName>
    </alternativeName>
    <alternativeName>
        <fullName evidence="10">Molybdopterin-converting factor subunit 1 adenylase</fullName>
    </alternativeName>
    <alternativeName>
        <fullName evidence="11">Sulfur carrier protein MoaD adenylyltransferase</fullName>
    </alternativeName>
</protein>
<dbReference type="Pfam" id="PF00899">
    <property type="entry name" value="ThiF"/>
    <property type="match status" value="1"/>
</dbReference>
<evidence type="ECO:0000256" key="8">
    <source>
        <dbReference type="ARBA" id="ARBA00066884"/>
    </source>
</evidence>
<dbReference type="Gene3D" id="3.40.250.10">
    <property type="entry name" value="Rhodanese-like domain"/>
    <property type="match status" value="1"/>
</dbReference>
<feature type="domain" description="Rhodanese" evidence="13">
    <location>
        <begin position="290"/>
        <end position="375"/>
    </location>
</feature>
<dbReference type="PANTHER" id="PTHR10953:SF102">
    <property type="entry name" value="ADENYLYLTRANSFERASE AND SULFURTRANSFERASE MOCS3"/>
    <property type="match status" value="1"/>
</dbReference>
<evidence type="ECO:0000256" key="4">
    <source>
        <dbReference type="ARBA" id="ARBA00022840"/>
    </source>
</evidence>
<dbReference type="InterPro" id="IPR035985">
    <property type="entry name" value="Ubiquitin-activating_enz"/>
</dbReference>
<name>A0A1B4FP52_9BURK</name>
<dbReference type="PANTHER" id="PTHR10953">
    <property type="entry name" value="UBIQUITIN-ACTIVATING ENZYME E1"/>
    <property type="match status" value="1"/>
</dbReference>
<dbReference type="NCBIfam" id="NF004281">
    <property type="entry name" value="PRK05690.1"/>
    <property type="match status" value="1"/>
</dbReference>
<comment type="subunit">
    <text evidence="7">Homodimer. Forms a stable heterotetrameric complex of 2 MoeB and 2 MoaD during adenylation of MoaD.</text>
</comment>
<dbReference type="AlphaFoldDB" id="A0A1B4FP52"/>
<evidence type="ECO:0000256" key="10">
    <source>
        <dbReference type="ARBA" id="ARBA00075110"/>
    </source>
</evidence>
<keyword evidence="4" id="KW-0067">ATP-binding</keyword>
<keyword evidence="2" id="KW-0808">Transferase</keyword>
<comment type="catalytic activity">
    <reaction evidence="5">
        <text>[molybdopterin-synthase sulfur-carrier protein]-C-terminal Gly-Gly + ATP + H(+) = [molybdopterin-synthase sulfur-carrier protein]-C-terminal Gly-Gly-AMP + diphosphate</text>
        <dbReference type="Rhea" id="RHEA:43616"/>
        <dbReference type="Rhea" id="RHEA-COMP:12159"/>
        <dbReference type="Rhea" id="RHEA-COMP:12202"/>
        <dbReference type="ChEBI" id="CHEBI:15378"/>
        <dbReference type="ChEBI" id="CHEBI:30616"/>
        <dbReference type="ChEBI" id="CHEBI:33019"/>
        <dbReference type="ChEBI" id="CHEBI:90618"/>
        <dbReference type="ChEBI" id="CHEBI:90778"/>
        <dbReference type="EC" id="2.7.7.80"/>
    </reaction>
</comment>
<keyword evidence="15" id="KW-1185">Reference proteome</keyword>
<dbReference type="InterPro" id="IPR045886">
    <property type="entry name" value="ThiF/MoeB/HesA"/>
</dbReference>
<evidence type="ECO:0000256" key="3">
    <source>
        <dbReference type="ARBA" id="ARBA00022741"/>
    </source>
</evidence>
<comment type="similarity">
    <text evidence="1">Belongs to the HesA/MoeB/ThiF family.</text>
</comment>
<evidence type="ECO:0000256" key="7">
    <source>
        <dbReference type="ARBA" id="ARBA00063809"/>
    </source>
</evidence>
<dbReference type="EMBL" id="CP013387">
    <property type="protein sequence ID" value="AOJ05454.1"/>
    <property type="molecule type" value="Genomic_DNA"/>
</dbReference>
<evidence type="ECO:0000256" key="6">
    <source>
        <dbReference type="ARBA" id="ARBA00055169"/>
    </source>
</evidence>
<evidence type="ECO:0000313" key="15">
    <source>
        <dbReference type="Proteomes" id="UP000062519"/>
    </source>
</evidence>
<dbReference type="GO" id="GO:0005829">
    <property type="term" value="C:cytosol"/>
    <property type="evidence" value="ECO:0007669"/>
    <property type="project" value="TreeGrafter"/>
</dbReference>
<dbReference type="SUPFAM" id="SSF69572">
    <property type="entry name" value="Activating enzymes of the ubiquitin-like proteins"/>
    <property type="match status" value="1"/>
</dbReference>
<dbReference type="CDD" id="cd00757">
    <property type="entry name" value="ThiF_MoeB_HesA_family"/>
    <property type="match status" value="1"/>
</dbReference>
<sequence>MLSNNEIKRYSRHLIMPEIGMDGQRRLKAASVLCVGTGGLGSPLATYLAAAGVGRLGLVDSDIVDVSNLQRQILHHTCDVGRRKVISAKEKLNAQNPEIEIVVHDAMLTPDNALDICTDYDIIADGSDNFPTRYLINDACVLLDKPNVHASIFRFDGQATVFHAKHGPCYRCLFAEAPLPGEVPNCAEGGVLGVLPGLLGVVQATEVIKLILGIGTPLIGRLLTFDALSMRTHELRLDKDPDCPICGARPIIRDLVREQAAQPACGTPPPETAEIGVAELQSMLSDPSIKLTLLDVRDPNEWEICRIEGAKHIPMSVLSERLHEVDPAADIIVYCLAGKRSGTAVALLRQAGFGNVRSLSGGIRAWAASVDPAMPIY</sequence>
<evidence type="ECO:0000259" key="13">
    <source>
        <dbReference type="PROSITE" id="PS50206"/>
    </source>
</evidence>
<dbReference type="GO" id="GO:0008641">
    <property type="term" value="F:ubiquitin-like modifier activating enzyme activity"/>
    <property type="evidence" value="ECO:0007669"/>
    <property type="project" value="InterPro"/>
</dbReference>
<dbReference type="EC" id="2.7.7.80" evidence="8"/>
<evidence type="ECO:0000256" key="12">
    <source>
        <dbReference type="ARBA" id="ARBA00078531"/>
    </source>
</evidence>
<dbReference type="PROSITE" id="PS50206">
    <property type="entry name" value="RHODANESE_3"/>
    <property type="match status" value="1"/>
</dbReference>
<accession>A0A1B4FP52</accession>
<dbReference type="Proteomes" id="UP000062519">
    <property type="component" value="Chromosome 2"/>
</dbReference>
<dbReference type="InterPro" id="IPR000594">
    <property type="entry name" value="ThiF_NAD_FAD-bd"/>
</dbReference>
<evidence type="ECO:0000256" key="2">
    <source>
        <dbReference type="ARBA" id="ARBA00022679"/>
    </source>
</evidence>
<evidence type="ECO:0000256" key="5">
    <source>
        <dbReference type="ARBA" id="ARBA00052218"/>
    </source>
</evidence>
<organism evidence="14 15">
    <name type="scientific">Burkholderia mayonis</name>
    <dbReference type="NCBI Taxonomy" id="1385591"/>
    <lineage>
        <taxon>Bacteria</taxon>
        <taxon>Pseudomonadati</taxon>
        <taxon>Pseudomonadota</taxon>
        <taxon>Betaproteobacteria</taxon>
        <taxon>Burkholderiales</taxon>
        <taxon>Burkholderiaceae</taxon>
        <taxon>Burkholderia</taxon>
        <taxon>pseudomallei group</taxon>
    </lineage>
</organism>
<keyword evidence="3" id="KW-0547">Nucleotide-binding</keyword>
<dbReference type="GO" id="GO:0005524">
    <property type="term" value="F:ATP binding"/>
    <property type="evidence" value="ECO:0007669"/>
    <property type="project" value="UniProtKB-KW"/>
</dbReference>
<gene>
    <name evidence="14" type="ORF">WS70_27640</name>
</gene>
<dbReference type="GO" id="GO:0061605">
    <property type="term" value="F:molybdopterin-synthase adenylyltransferase activity"/>
    <property type="evidence" value="ECO:0007669"/>
    <property type="project" value="UniProtKB-EC"/>
</dbReference>
<dbReference type="InterPro" id="IPR001763">
    <property type="entry name" value="Rhodanese-like_dom"/>
</dbReference>
<dbReference type="RefSeq" id="WP_059596920.1">
    <property type="nucleotide sequence ID" value="NZ_CP013387.1"/>
</dbReference>
<dbReference type="SMART" id="SM00450">
    <property type="entry name" value="RHOD"/>
    <property type="match status" value="1"/>
</dbReference>
<dbReference type="KEGG" id="buu:WS70_27640"/>
<comment type="function">
    <text evidence="6">Catalyzes the adenylation by ATP of the carboxyl group of the C-terminal glycine of sulfur carrier protein MoaD.</text>
</comment>
<reference evidence="14 15" key="1">
    <citation type="submission" date="2015-12" db="EMBL/GenBank/DDBJ databases">
        <title>Diversity of Burkholderia near neighbor genomes.</title>
        <authorList>
            <person name="Sahl J."/>
            <person name="Wagner D."/>
            <person name="Keim P."/>
        </authorList>
    </citation>
    <scope>NUCLEOTIDE SEQUENCE [LARGE SCALE GENOMIC DNA]</scope>
    <source>
        <strain evidence="14 15">BDU6</strain>
    </source>
</reference>
<evidence type="ECO:0000256" key="9">
    <source>
        <dbReference type="ARBA" id="ARBA00073635"/>
    </source>
</evidence>
<dbReference type="GO" id="GO:0008146">
    <property type="term" value="F:sulfotransferase activity"/>
    <property type="evidence" value="ECO:0007669"/>
    <property type="project" value="TreeGrafter"/>
</dbReference>
<dbReference type="GO" id="GO:0004792">
    <property type="term" value="F:thiosulfate-cyanide sulfurtransferase activity"/>
    <property type="evidence" value="ECO:0007669"/>
    <property type="project" value="TreeGrafter"/>
</dbReference>
<dbReference type="Pfam" id="PF00581">
    <property type="entry name" value="Rhodanese"/>
    <property type="match status" value="1"/>
</dbReference>